<dbReference type="Gene3D" id="3.10.20.310">
    <property type="entry name" value="membrane protein fhac"/>
    <property type="match status" value="4"/>
</dbReference>
<reference evidence="10 11" key="1">
    <citation type="submission" date="2012-06" db="EMBL/GenBank/DDBJ databases">
        <title>The complete chromosome of genome of Turneriella parva DSM 21527.</title>
        <authorList>
            <consortium name="US DOE Joint Genome Institute (JGI-PGF)"/>
            <person name="Lucas S."/>
            <person name="Han J."/>
            <person name="Lapidus A."/>
            <person name="Bruce D."/>
            <person name="Goodwin L."/>
            <person name="Pitluck S."/>
            <person name="Peters L."/>
            <person name="Kyrpides N."/>
            <person name="Mavromatis K."/>
            <person name="Ivanova N."/>
            <person name="Mikhailova N."/>
            <person name="Chertkov O."/>
            <person name="Detter J.C."/>
            <person name="Tapia R."/>
            <person name="Han C."/>
            <person name="Land M."/>
            <person name="Hauser L."/>
            <person name="Markowitz V."/>
            <person name="Cheng J.-F."/>
            <person name="Hugenholtz P."/>
            <person name="Woyke T."/>
            <person name="Wu D."/>
            <person name="Gronow S."/>
            <person name="Wellnitz S."/>
            <person name="Brambilla E."/>
            <person name="Klenk H.-P."/>
            <person name="Eisen J.A."/>
        </authorList>
    </citation>
    <scope>NUCLEOTIDE SEQUENCE [LARGE SCALE GENOMIC DNA]</scope>
    <source>
        <strain evidence="11">ATCC BAA-1111 / DSM 21527 / NCTC 11395 / H</strain>
    </source>
</reference>
<keyword evidence="11" id="KW-1185">Reference proteome</keyword>
<dbReference type="InterPro" id="IPR023707">
    <property type="entry name" value="OM_assembly_BamA"/>
</dbReference>
<dbReference type="PROSITE" id="PS51779">
    <property type="entry name" value="POTRA"/>
    <property type="match status" value="2"/>
</dbReference>
<dbReference type="GO" id="GO:0071709">
    <property type="term" value="P:membrane assembly"/>
    <property type="evidence" value="ECO:0007669"/>
    <property type="project" value="InterPro"/>
</dbReference>
<dbReference type="EMBL" id="CP002959">
    <property type="protein sequence ID" value="AFM13720.1"/>
    <property type="molecule type" value="Genomic_DNA"/>
</dbReference>
<dbReference type="Pfam" id="PF07244">
    <property type="entry name" value="POTRA"/>
    <property type="match status" value="4"/>
</dbReference>
<feature type="transmembrane region" description="Helical" evidence="8">
    <location>
        <begin position="25"/>
        <end position="45"/>
    </location>
</feature>
<dbReference type="InterPro" id="IPR034746">
    <property type="entry name" value="POTRA"/>
</dbReference>
<evidence type="ECO:0000259" key="9">
    <source>
        <dbReference type="PROSITE" id="PS51779"/>
    </source>
</evidence>
<keyword evidence="7" id="KW-0998">Cell outer membrane</keyword>
<dbReference type="InterPro" id="IPR039910">
    <property type="entry name" value="D15-like"/>
</dbReference>
<keyword evidence="3 8" id="KW-0812">Transmembrane</keyword>
<evidence type="ECO:0000256" key="8">
    <source>
        <dbReference type="SAM" id="Phobius"/>
    </source>
</evidence>
<dbReference type="PANTHER" id="PTHR12815">
    <property type="entry name" value="SORTING AND ASSEMBLY MACHINERY SAMM50 PROTEIN FAMILY MEMBER"/>
    <property type="match status" value="1"/>
</dbReference>
<evidence type="ECO:0000256" key="3">
    <source>
        <dbReference type="ARBA" id="ARBA00022692"/>
    </source>
</evidence>
<evidence type="ECO:0000256" key="7">
    <source>
        <dbReference type="ARBA" id="ARBA00023237"/>
    </source>
</evidence>
<gene>
    <name evidence="10" type="ordered locus">Turpa_3081</name>
</gene>
<keyword evidence="2" id="KW-1134">Transmembrane beta strand</keyword>
<feature type="domain" description="POTRA" evidence="9">
    <location>
        <begin position="128"/>
        <end position="207"/>
    </location>
</feature>
<evidence type="ECO:0000313" key="10">
    <source>
        <dbReference type="EMBL" id="AFM13720.1"/>
    </source>
</evidence>
<dbReference type="HOGENOM" id="CLU_007664_1_1_12"/>
<keyword evidence="6 8" id="KW-0472">Membrane</keyword>
<keyword evidence="4" id="KW-0732">Signal</keyword>
<dbReference type="STRING" id="869212.Turpa_3081"/>
<dbReference type="PANTHER" id="PTHR12815:SF47">
    <property type="entry name" value="TRANSLOCATION AND ASSEMBLY MODULE SUBUNIT TAMA"/>
    <property type="match status" value="1"/>
</dbReference>
<dbReference type="Pfam" id="PF01103">
    <property type="entry name" value="Omp85"/>
    <property type="match status" value="1"/>
</dbReference>
<protein>
    <submittedName>
        <fullName evidence="10">Beta-barrel assembly machine subunit BamA</fullName>
    </submittedName>
</protein>
<comment type="subcellular location">
    <subcellularLocation>
        <location evidence="1">Membrane</location>
    </subcellularLocation>
</comment>
<evidence type="ECO:0000256" key="4">
    <source>
        <dbReference type="ARBA" id="ARBA00022729"/>
    </source>
</evidence>
<dbReference type="PATRIC" id="fig|869212.3.peg.3108"/>
<dbReference type="PIRSF" id="PIRSF006076">
    <property type="entry name" value="OM_assembly_OMP85"/>
    <property type="match status" value="1"/>
</dbReference>
<dbReference type="GO" id="GO:0019867">
    <property type="term" value="C:outer membrane"/>
    <property type="evidence" value="ECO:0007669"/>
    <property type="project" value="InterPro"/>
</dbReference>
<dbReference type="AlphaFoldDB" id="I4B8W3"/>
<dbReference type="Gene3D" id="2.40.160.50">
    <property type="entry name" value="membrane protein fhac: a member of the omp85/tpsb transporter family"/>
    <property type="match status" value="1"/>
</dbReference>
<evidence type="ECO:0000313" key="11">
    <source>
        <dbReference type="Proteomes" id="UP000006048"/>
    </source>
</evidence>
<evidence type="ECO:0000256" key="1">
    <source>
        <dbReference type="ARBA" id="ARBA00004370"/>
    </source>
</evidence>
<accession>I4B8W3</accession>
<organism evidence="10 11">
    <name type="scientific">Turneriella parva (strain ATCC BAA-1111 / DSM 21527 / NCTC 11395 / H)</name>
    <name type="common">Leptospira parva</name>
    <dbReference type="NCBI Taxonomy" id="869212"/>
    <lineage>
        <taxon>Bacteria</taxon>
        <taxon>Pseudomonadati</taxon>
        <taxon>Spirochaetota</taxon>
        <taxon>Spirochaetia</taxon>
        <taxon>Leptospirales</taxon>
        <taxon>Leptospiraceae</taxon>
        <taxon>Turneriella</taxon>
    </lineage>
</organism>
<keyword evidence="5" id="KW-0677">Repeat</keyword>
<evidence type="ECO:0000256" key="5">
    <source>
        <dbReference type="ARBA" id="ARBA00022737"/>
    </source>
</evidence>
<sequence length="916" mass="105585">MNYRFRLRVKVTLLRRHISSVSRSFIPFTAIVTAVAFAVATHNYIHAQAERYIGKKIRKIEFKGNINVSRDTIYNDIIQMKEGQTLTVPLLNGDIKALFGEGSFAYARVEGEDLNDGVALTFYVQERPRVKDISFLGLDELSATDVQQAIPLKEDDIFTDRKVSDSIQRILAKYREKGLFNASVRVRKSDVDDKKNTINITFVVDEGENIKIAKINLLGVTKADPEDVLSVLELEEDGFIADGTFKSDTFEKDKNSILDFYKNQGFLDVELEDARYDYRWKNPKTQEERVIVITYKVKEGDQYFYNGYDIAWDERFLNPTTKKQLFSRDKVEEFFEYTTSDVGSVLDNGKFNRDRGIVNYLYSQEGYIYARVQPERTVIPLTKEAIEEKRNSVQQKESEQKGGDYYNLKRLSRILESSPELKGKKFVHTKFVIAEGDKGFIENIIIKGNKKTLDKVIRRELIIHEGELFNSELVQRSRERVHNLQFFKEVNVDARPGSSEGKMNLVIDVEEQPTGTISLGGGYGTNTGFSIFTEVAENNLNGTGQRISGRVEFGPLRTALEASWTEPWLFDTPWSLTLTGFYVRRRVLSGSISIAPNDESATYNLDTVGTTIGIGHRLFINWGHYHRYSPQLSVANSASSMVDDNVFLLVQRGWQVKNTITNGIFYDNRDNIFNTTRGTRFEFSHDFVGNILGGQDHFMRYYPQFDFFWWMMDYTFFNLIRKNVLRRWRVVNEVRASATFTQPIKPFWGSQDNAENPYVEIQDRLYLGGYESLRGWTLFDPLYGDTPAGSTWRNGGSHRILFGSEIRVPVEPSLFWLVLFFDAGALYQNQAEYSFSSTTPAATINAYNSAALTQQNFSLNYFRYSWGFGFRLQIPILPLRIYLAKRLLWDQDLGWFKDYPNQSGFEFVFGIGDRRF</sequence>
<dbReference type="KEGG" id="tpx:Turpa_3081"/>
<dbReference type="Proteomes" id="UP000006048">
    <property type="component" value="Chromosome"/>
</dbReference>
<dbReference type="InterPro" id="IPR010827">
    <property type="entry name" value="BamA/TamA_POTRA"/>
</dbReference>
<feature type="domain" description="POTRA" evidence="9">
    <location>
        <begin position="439"/>
        <end position="512"/>
    </location>
</feature>
<proteinExistence type="predicted"/>
<dbReference type="InterPro" id="IPR000184">
    <property type="entry name" value="Bac_surfAg_D15"/>
</dbReference>
<evidence type="ECO:0000256" key="2">
    <source>
        <dbReference type="ARBA" id="ARBA00022452"/>
    </source>
</evidence>
<name>I4B8W3_TURPD</name>
<keyword evidence="8" id="KW-1133">Transmembrane helix</keyword>
<evidence type="ECO:0000256" key="6">
    <source>
        <dbReference type="ARBA" id="ARBA00023136"/>
    </source>
</evidence>